<keyword evidence="2" id="KW-1185">Reference proteome</keyword>
<protein>
    <submittedName>
        <fullName evidence="1">Uncharacterized protein</fullName>
    </submittedName>
</protein>
<sequence length="111" mass="11835">MNPKNTDCACQDMVGSDALVREESVPASCEAPSNQVVDAGSMIPEAQDVDSGPTLKPNYFGIEGQDVECEHSPEAIMNERFYDNDEQSAGASAGASSNFLVHPLILCPQML</sequence>
<gene>
    <name evidence="1" type="ORF">V6N12_066757</name>
</gene>
<evidence type="ECO:0000313" key="2">
    <source>
        <dbReference type="Proteomes" id="UP001472677"/>
    </source>
</evidence>
<organism evidence="1 2">
    <name type="scientific">Hibiscus sabdariffa</name>
    <name type="common">roselle</name>
    <dbReference type="NCBI Taxonomy" id="183260"/>
    <lineage>
        <taxon>Eukaryota</taxon>
        <taxon>Viridiplantae</taxon>
        <taxon>Streptophyta</taxon>
        <taxon>Embryophyta</taxon>
        <taxon>Tracheophyta</taxon>
        <taxon>Spermatophyta</taxon>
        <taxon>Magnoliopsida</taxon>
        <taxon>eudicotyledons</taxon>
        <taxon>Gunneridae</taxon>
        <taxon>Pentapetalae</taxon>
        <taxon>rosids</taxon>
        <taxon>malvids</taxon>
        <taxon>Malvales</taxon>
        <taxon>Malvaceae</taxon>
        <taxon>Malvoideae</taxon>
        <taxon>Hibiscus</taxon>
    </lineage>
</organism>
<evidence type="ECO:0000313" key="1">
    <source>
        <dbReference type="EMBL" id="KAK8515916.1"/>
    </source>
</evidence>
<name>A0ABR2C924_9ROSI</name>
<dbReference type="Proteomes" id="UP001472677">
    <property type="component" value="Unassembled WGS sequence"/>
</dbReference>
<reference evidence="1 2" key="1">
    <citation type="journal article" date="2024" name="G3 (Bethesda)">
        <title>Genome assembly of Hibiscus sabdariffa L. provides insights into metabolisms of medicinal natural products.</title>
        <authorList>
            <person name="Kim T."/>
        </authorList>
    </citation>
    <scope>NUCLEOTIDE SEQUENCE [LARGE SCALE GENOMIC DNA]</scope>
    <source>
        <strain evidence="1">TK-2024</strain>
        <tissue evidence="1">Old leaves</tissue>
    </source>
</reference>
<proteinExistence type="predicted"/>
<comment type="caution">
    <text evidence="1">The sequence shown here is derived from an EMBL/GenBank/DDBJ whole genome shotgun (WGS) entry which is preliminary data.</text>
</comment>
<dbReference type="EMBL" id="JBBPBM010000061">
    <property type="protein sequence ID" value="KAK8515916.1"/>
    <property type="molecule type" value="Genomic_DNA"/>
</dbReference>
<accession>A0ABR2C924</accession>